<reference evidence="1 2" key="1">
    <citation type="submission" date="2021-01" db="EMBL/GenBank/DDBJ databases">
        <title>Chromosome-level genome assembly of a human fungal pathogen reveals clustering of transcriptionally co-regulated genes.</title>
        <authorList>
            <person name="Voorhies M."/>
            <person name="Cohen S."/>
            <person name="Shea T.P."/>
            <person name="Petrus S."/>
            <person name="Munoz J.F."/>
            <person name="Poplawski S."/>
            <person name="Goldman W.E."/>
            <person name="Michael T."/>
            <person name="Cuomo C.A."/>
            <person name="Sil A."/>
            <person name="Beyhan S."/>
        </authorList>
    </citation>
    <scope>NUCLEOTIDE SEQUENCE [LARGE SCALE GENOMIC DNA]</scope>
    <source>
        <strain evidence="1 2">G184AR</strain>
    </source>
</reference>
<comment type="caution">
    <text evidence="1">The sequence shown here is derived from an EMBL/GenBank/DDBJ whole genome shotgun (WGS) entry which is preliminary data.</text>
</comment>
<name>A0A8H7YIT7_AJECA</name>
<gene>
    <name evidence="1" type="ORF">I7I52_07569</name>
</gene>
<sequence length="90" mass="10068">MAKESVQPVGEILGGAQTCWLMGEVIDTTWKICPSLIFYIYCVYKKNLRHSTSPLDIASPTPGDRVQHFSLFAPPLNPAAIQETHEENHK</sequence>
<accession>A0A8H7YIT7</accession>
<organism evidence="1 2">
    <name type="scientific">Ajellomyces capsulatus</name>
    <name type="common">Darling's disease fungus</name>
    <name type="synonym">Histoplasma capsulatum</name>
    <dbReference type="NCBI Taxonomy" id="5037"/>
    <lineage>
        <taxon>Eukaryota</taxon>
        <taxon>Fungi</taxon>
        <taxon>Dikarya</taxon>
        <taxon>Ascomycota</taxon>
        <taxon>Pezizomycotina</taxon>
        <taxon>Eurotiomycetes</taxon>
        <taxon>Eurotiomycetidae</taxon>
        <taxon>Onygenales</taxon>
        <taxon>Ajellomycetaceae</taxon>
        <taxon>Histoplasma</taxon>
    </lineage>
</organism>
<protein>
    <submittedName>
        <fullName evidence="1">Uncharacterized protein</fullName>
    </submittedName>
</protein>
<evidence type="ECO:0000313" key="1">
    <source>
        <dbReference type="EMBL" id="KAG5290520.1"/>
    </source>
</evidence>
<evidence type="ECO:0000313" key="2">
    <source>
        <dbReference type="Proteomes" id="UP000670092"/>
    </source>
</evidence>
<dbReference type="AlphaFoldDB" id="A0A8H7YIT7"/>
<dbReference type="Proteomes" id="UP000670092">
    <property type="component" value="Unassembled WGS sequence"/>
</dbReference>
<dbReference type="VEuPathDB" id="FungiDB:I7I52_07569"/>
<dbReference type="EMBL" id="JAEVHI010000005">
    <property type="protein sequence ID" value="KAG5290520.1"/>
    <property type="molecule type" value="Genomic_DNA"/>
</dbReference>
<proteinExistence type="predicted"/>